<comment type="caution">
    <text evidence="1">The sequence shown here is derived from an EMBL/GenBank/DDBJ whole genome shotgun (WGS) entry which is preliminary data.</text>
</comment>
<gene>
    <name evidence="1" type="ORF">MA04_03838</name>
</gene>
<name>A0ABT2R438_9GAMM</name>
<evidence type="ECO:0000313" key="2">
    <source>
        <dbReference type="Proteomes" id="UP001064106"/>
    </source>
</evidence>
<keyword evidence="2" id="KW-1185">Reference proteome</keyword>
<dbReference type="Proteomes" id="UP001064106">
    <property type="component" value="Unassembled WGS sequence"/>
</dbReference>
<proteinExistence type="predicted"/>
<evidence type="ECO:0000313" key="1">
    <source>
        <dbReference type="EMBL" id="MCU5784538.1"/>
    </source>
</evidence>
<accession>A0ABT2R438</accession>
<sequence>MQASDEHVLSDGGRHPIVRRHLADDAVSLRRQASQHIFQISAGQRPVTAEFAAAGPRRRPGRSAIGLVNDEKEKLSDQLCLLGALVLQIIQILEEEYPLGLFGVIQLRGATRLFPEHAVDVAEGLFKHFILRSVGIMAKTRPYGPTQSSATIL</sequence>
<dbReference type="EMBL" id="ARXS01000033">
    <property type="protein sequence ID" value="MCU5784538.1"/>
    <property type="molecule type" value="Genomic_DNA"/>
</dbReference>
<protein>
    <submittedName>
        <fullName evidence="1">Uncharacterized protein</fullName>
    </submittedName>
</protein>
<organism evidence="1 2">
    <name type="scientific">Alloalcanivorax balearicus MACL04</name>
    <dbReference type="NCBI Taxonomy" id="1177182"/>
    <lineage>
        <taxon>Bacteria</taxon>
        <taxon>Pseudomonadati</taxon>
        <taxon>Pseudomonadota</taxon>
        <taxon>Gammaproteobacteria</taxon>
        <taxon>Oceanospirillales</taxon>
        <taxon>Alcanivoracaceae</taxon>
        <taxon>Alloalcanivorax</taxon>
    </lineage>
</organism>
<reference evidence="1" key="1">
    <citation type="submission" date="2012-09" db="EMBL/GenBank/DDBJ databases">
        <title>Genome Sequence of alkane-degrading Bacterium Alcanivorax balearicus MACL04.</title>
        <authorList>
            <person name="Lai Q."/>
            <person name="Shao Z."/>
        </authorList>
    </citation>
    <scope>NUCLEOTIDE SEQUENCE</scope>
    <source>
        <strain evidence="1">MACL04</strain>
    </source>
</reference>